<sequence>MLLIEDYFIKANYNVKQCDFYEPKLVSESNFNRFFPREYLGKECLKRGNLNRFFLMRDRNRREIFSFHSPDAYKKTDEKGNIIQIEWFNGDLETFSYDEKGYVIQYEYYIGGEALYRRETTSYRYGSDSVRIAEVTNTFYPYEQYCSDNPRYIQGKEYKVVRDVYEYYDNGKALKSQRFFTNIPFEIREYYKEIDEAYEKYTCEEYLAYEQFYDGEWDILKKRFSYNQEGEIVEVALYTQSGNDNNNETIETLLEEEYNKEAHQGVWYSLFYSPQKLDIDYQTLSTFEELNIVNRRGDIRLGSVIFDQEGNIDNGYILSYEGSNFEDSGDWITFESGRENAEGEIEWGCEYDWRGYNWELSLFENGELRERITSEVHLSINEAINVFMPLKCYRKD</sequence>
<evidence type="ECO:0000313" key="1">
    <source>
        <dbReference type="EMBL" id="ATA82736.1"/>
    </source>
</evidence>
<protein>
    <submittedName>
        <fullName evidence="1">Uncharacterized protein</fullName>
    </submittedName>
</protein>
<organism evidence="1 2">
    <name type="scientific">Capnocytophaga leadbetteri</name>
    <dbReference type="NCBI Taxonomy" id="327575"/>
    <lineage>
        <taxon>Bacteria</taxon>
        <taxon>Pseudomonadati</taxon>
        <taxon>Bacteroidota</taxon>
        <taxon>Flavobacteriia</taxon>
        <taxon>Flavobacteriales</taxon>
        <taxon>Flavobacteriaceae</taxon>
        <taxon>Capnocytophaga</taxon>
    </lineage>
</organism>
<keyword evidence="2" id="KW-1185">Reference proteome</keyword>
<reference evidence="2" key="1">
    <citation type="submission" date="2017-06" db="EMBL/GenBank/DDBJ databases">
        <title>Capnocytophaga spp. assemblies.</title>
        <authorList>
            <person name="Gulvik C.A."/>
        </authorList>
    </citation>
    <scope>NUCLEOTIDE SEQUENCE [LARGE SCALE GENOMIC DNA]</scope>
    <source>
        <strain evidence="2">H6253</strain>
    </source>
</reference>
<name>A0A250FFG9_9FLAO</name>
<evidence type="ECO:0000313" key="2">
    <source>
        <dbReference type="Proteomes" id="UP000217276"/>
    </source>
</evidence>
<dbReference type="KEGG" id="clk:CGC53_10480"/>
<gene>
    <name evidence="1" type="ORF">CGC53_10480</name>
</gene>
<proteinExistence type="predicted"/>
<accession>A0A250FFG9</accession>
<dbReference type="AlphaFoldDB" id="A0A250FFG9"/>
<dbReference type="EMBL" id="CP022384">
    <property type="protein sequence ID" value="ATA82736.1"/>
    <property type="molecule type" value="Genomic_DNA"/>
</dbReference>
<dbReference type="RefSeq" id="WP_095914710.1">
    <property type="nucleotide sequence ID" value="NZ_CAURTK010000048.1"/>
</dbReference>
<dbReference type="Proteomes" id="UP000217276">
    <property type="component" value="Chromosome"/>
</dbReference>